<dbReference type="Pfam" id="PF17917">
    <property type="entry name" value="RT_RNaseH"/>
    <property type="match status" value="1"/>
</dbReference>
<dbReference type="InterPro" id="IPR051320">
    <property type="entry name" value="Viral_Replic_Matur_Polypro"/>
</dbReference>
<reference evidence="10" key="1">
    <citation type="submission" date="2014-07" db="EMBL/GenBank/DDBJ databases">
        <authorList>
            <person name="Martin A.A"/>
            <person name="De Silva N."/>
        </authorList>
    </citation>
    <scope>NUCLEOTIDE SEQUENCE</scope>
</reference>
<keyword evidence="10" id="KW-1185">Reference proteome</keyword>
<protein>
    <submittedName>
        <fullName evidence="11">RT_RNaseH_2 domain-containing protein</fullName>
    </submittedName>
</protein>
<dbReference type="STRING" id="75913.A0A0K0FGM3"/>
<dbReference type="Proteomes" id="UP000035680">
    <property type="component" value="Unassembled WGS sequence"/>
</dbReference>
<keyword evidence="6" id="KW-0255">Endonuclease</keyword>
<evidence type="ECO:0000313" key="11">
    <source>
        <dbReference type="WBParaSite" id="SVE_0802800.1"/>
    </source>
</evidence>
<keyword evidence="3" id="KW-0548">Nucleotidyltransferase</keyword>
<evidence type="ECO:0000313" key="10">
    <source>
        <dbReference type="Proteomes" id="UP000035680"/>
    </source>
</evidence>
<name>A0A0K0FGM3_STRVS</name>
<evidence type="ECO:0000256" key="4">
    <source>
        <dbReference type="ARBA" id="ARBA00022722"/>
    </source>
</evidence>
<accession>A0A0K0FGM3</accession>
<keyword evidence="2" id="KW-0808">Transferase</keyword>
<evidence type="ECO:0000256" key="2">
    <source>
        <dbReference type="ARBA" id="ARBA00022679"/>
    </source>
</evidence>
<dbReference type="Gene3D" id="3.10.10.10">
    <property type="entry name" value="HIV Type 1 Reverse Transcriptase, subunit A, domain 1"/>
    <property type="match status" value="1"/>
</dbReference>
<dbReference type="InterPro" id="IPR041373">
    <property type="entry name" value="RT_RNaseH"/>
</dbReference>
<reference evidence="11" key="2">
    <citation type="submission" date="2015-08" db="UniProtKB">
        <authorList>
            <consortium name="WormBaseParasite"/>
        </authorList>
    </citation>
    <scope>IDENTIFICATION</scope>
</reference>
<feature type="domain" description="Reverse transcriptase RNase H-like" evidence="9">
    <location>
        <begin position="126"/>
        <end position="209"/>
    </location>
</feature>
<keyword evidence="8" id="KW-0695">RNA-directed DNA polymerase</keyword>
<dbReference type="Gene3D" id="3.30.70.270">
    <property type="match status" value="1"/>
</dbReference>
<keyword evidence="5" id="KW-0064">Aspartyl protease</keyword>
<evidence type="ECO:0000256" key="1">
    <source>
        <dbReference type="ARBA" id="ARBA00022670"/>
    </source>
</evidence>
<evidence type="ECO:0000256" key="7">
    <source>
        <dbReference type="ARBA" id="ARBA00022801"/>
    </source>
</evidence>
<dbReference type="PANTHER" id="PTHR33064">
    <property type="entry name" value="POL PROTEIN"/>
    <property type="match status" value="1"/>
</dbReference>
<evidence type="ECO:0000256" key="8">
    <source>
        <dbReference type="ARBA" id="ARBA00022918"/>
    </source>
</evidence>
<keyword evidence="1" id="KW-0645">Protease</keyword>
<dbReference type="InterPro" id="IPR043502">
    <property type="entry name" value="DNA/RNA_pol_sf"/>
</dbReference>
<keyword evidence="7" id="KW-0378">Hydrolase</keyword>
<dbReference type="PANTHER" id="PTHR33064:SF37">
    <property type="entry name" value="RIBONUCLEASE H"/>
    <property type="match status" value="1"/>
</dbReference>
<dbReference type="AlphaFoldDB" id="A0A0K0FGM3"/>
<evidence type="ECO:0000259" key="9">
    <source>
        <dbReference type="Pfam" id="PF17917"/>
    </source>
</evidence>
<evidence type="ECO:0000256" key="6">
    <source>
        <dbReference type="ARBA" id="ARBA00022759"/>
    </source>
</evidence>
<evidence type="ECO:0000256" key="5">
    <source>
        <dbReference type="ARBA" id="ARBA00022750"/>
    </source>
</evidence>
<dbReference type="InterPro" id="IPR043128">
    <property type="entry name" value="Rev_trsase/Diguanyl_cyclase"/>
</dbReference>
<dbReference type="SUPFAM" id="SSF56672">
    <property type="entry name" value="DNA/RNA polymerases"/>
    <property type="match status" value="1"/>
</dbReference>
<sequence>MLKLEYPFYQVNIDEQSKYLTSVSKKFGNFQFNRLCYGLNESSNVIHKVIKSIFDDENTTTYYDYIIFPITVLIHILNLLEKLLTKLYNLSYIKQKKKVPFNVVNNVVNNIRSEIENYFPLKPPNYDESFVIFMDVSIYGVTSALVQDSKPIEFYTHCFEDHGKKFIDYKLAIYGLVDVLEKFAIYIYGKKVLIITVSTNPICLMTLKNISNVKISIKNFITRFNVTINYLKKSSSKVLNRINKGDFRIKEGDIGSMEDVFPTTNKGSRFFFILKNLKQFYDNNDSLKSFNFYRHNKNNRRFTYVPRVLRYTLLVKWHNSMGHGRHKCDKRTISHFKSIFFWCGMDFEVNKTWSFVTSV</sequence>
<keyword evidence="4" id="KW-0540">Nuclease</keyword>
<organism evidence="10 11">
    <name type="scientific">Strongyloides venezuelensis</name>
    <name type="common">Threadworm</name>
    <dbReference type="NCBI Taxonomy" id="75913"/>
    <lineage>
        <taxon>Eukaryota</taxon>
        <taxon>Metazoa</taxon>
        <taxon>Ecdysozoa</taxon>
        <taxon>Nematoda</taxon>
        <taxon>Chromadorea</taxon>
        <taxon>Rhabditida</taxon>
        <taxon>Tylenchina</taxon>
        <taxon>Panagrolaimomorpha</taxon>
        <taxon>Strongyloidoidea</taxon>
        <taxon>Strongyloididae</taxon>
        <taxon>Strongyloides</taxon>
    </lineage>
</organism>
<dbReference type="WBParaSite" id="SVE_0802800.1">
    <property type="protein sequence ID" value="SVE_0802800.1"/>
    <property type="gene ID" value="SVE_0802800"/>
</dbReference>
<proteinExistence type="predicted"/>
<evidence type="ECO:0000256" key="3">
    <source>
        <dbReference type="ARBA" id="ARBA00022695"/>
    </source>
</evidence>